<dbReference type="PANTHER" id="PTHR42734">
    <property type="entry name" value="METAL TRANSPORT SYSTEM ATP-BINDING PROTEIN TM_0124-RELATED"/>
    <property type="match status" value="1"/>
</dbReference>
<dbReference type="Pfam" id="PF00005">
    <property type="entry name" value="ABC_tran"/>
    <property type="match status" value="1"/>
</dbReference>
<dbReference type="PANTHER" id="PTHR42734:SF17">
    <property type="entry name" value="METAL TRANSPORT SYSTEM ATP-BINDING PROTEIN TM_0124-RELATED"/>
    <property type="match status" value="1"/>
</dbReference>
<dbReference type="InterPro" id="IPR003593">
    <property type="entry name" value="AAA+_ATPase"/>
</dbReference>
<dbReference type="InterPro" id="IPR003439">
    <property type="entry name" value="ABC_transporter-like_ATP-bd"/>
</dbReference>
<proteinExistence type="inferred from homology"/>
<dbReference type="KEGG" id="dbk:DGMP_36020"/>
<dbReference type="AlphaFoldDB" id="A0A8D5FR76"/>
<evidence type="ECO:0000313" key="7">
    <source>
        <dbReference type="Proteomes" id="UP000826725"/>
    </source>
</evidence>
<dbReference type="PROSITE" id="PS50893">
    <property type="entry name" value="ABC_TRANSPORTER_2"/>
    <property type="match status" value="1"/>
</dbReference>
<reference evidence="6" key="1">
    <citation type="submission" date="2020-09" db="EMBL/GenBank/DDBJ databases">
        <title>Desulfogranum mesoprofundum gen. nov., sp. nov., a novel mesophilic, sulfate-reducing chemolithoautotroph isolated from a deep-sea hydrothermal vent chimney in the Suiyo Seamount.</title>
        <authorList>
            <person name="Hashimoto Y."/>
            <person name="Nakagawa S."/>
        </authorList>
    </citation>
    <scope>NUCLEOTIDE SEQUENCE</scope>
    <source>
        <strain evidence="6">KT2</strain>
    </source>
</reference>
<dbReference type="InterPro" id="IPR017871">
    <property type="entry name" value="ABC_transporter-like_CS"/>
</dbReference>
<keyword evidence="2" id="KW-0813">Transport</keyword>
<dbReference type="Proteomes" id="UP000826725">
    <property type="component" value="Chromosome"/>
</dbReference>
<comment type="similarity">
    <text evidence="1">Belongs to the ABC transporter superfamily.</text>
</comment>
<feature type="domain" description="ABC transporter" evidence="5">
    <location>
        <begin position="4"/>
        <end position="240"/>
    </location>
</feature>
<dbReference type="PROSITE" id="PS00211">
    <property type="entry name" value="ABC_TRANSPORTER_1"/>
    <property type="match status" value="1"/>
</dbReference>
<dbReference type="GO" id="GO:0016887">
    <property type="term" value="F:ATP hydrolysis activity"/>
    <property type="evidence" value="ECO:0007669"/>
    <property type="project" value="InterPro"/>
</dbReference>
<organism evidence="6 7">
    <name type="scientific">Desulfomarina profundi</name>
    <dbReference type="NCBI Taxonomy" id="2772557"/>
    <lineage>
        <taxon>Bacteria</taxon>
        <taxon>Pseudomonadati</taxon>
        <taxon>Thermodesulfobacteriota</taxon>
        <taxon>Desulfobulbia</taxon>
        <taxon>Desulfobulbales</taxon>
        <taxon>Desulfobulbaceae</taxon>
        <taxon>Desulfomarina</taxon>
    </lineage>
</organism>
<name>A0A8D5FR76_9BACT</name>
<gene>
    <name evidence="6" type="ORF">DGMP_36020</name>
</gene>
<dbReference type="FunFam" id="3.40.50.300:FF:000134">
    <property type="entry name" value="Iron-enterobactin ABC transporter ATP-binding protein"/>
    <property type="match status" value="1"/>
</dbReference>
<dbReference type="CDD" id="cd03235">
    <property type="entry name" value="ABC_Metallic_Cations"/>
    <property type="match status" value="1"/>
</dbReference>
<dbReference type="SMART" id="SM00382">
    <property type="entry name" value="AAA"/>
    <property type="match status" value="1"/>
</dbReference>
<dbReference type="EMBL" id="AP024086">
    <property type="protein sequence ID" value="BCL62909.1"/>
    <property type="molecule type" value="Genomic_DNA"/>
</dbReference>
<dbReference type="InterPro" id="IPR050153">
    <property type="entry name" value="Metal_Ion_Import_ABC"/>
</dbReference>
<keyword evidence="3" id="KW-0547">Nucleotide-binding</keyword>
<dbReference type="RefSeq" id="WP_228855213.1">
    <property type="nucleotide sequence ID" value="NZ_AP024086.1"/>
</dbReference>
<sequence length="248" mass="27508">MSIISVENLSVKLHGVVVLSDVSFKVAEGEYIGIVGPNGSGKSTLVRAILGLADIHVGKVQIMGQPLRHFAQWYRIGYLPQSTVVANKSFPASVAEVVATGLLGSKKFPRKVRRKDREKVMETLSMLGIADLHLEQIGKLSGGQSQRVFLARAMVSDPDILVLDEPTAALDPVTRESFYEIIASLNRDHGKTVLLVTHDSSIIGRYADKMLYLDRRLVFFGNFKEFCMSSDMSNYFGEFTQHLICHQH</sequence>
<keyword evidence="7" id="KW-1185">Reference proteome</keyword>
<evidence type="ECO:0000259" key="5">
    <source>
        <dbReference type="PROSITE" id="PS50893"/>
    </source>
</evidence>
<evidence type="ECO:0000256" key="4">
    <source>
        <dbReference type="ARBA" id="ARBA00022840"/>
    </source>
</evidence>
<evidence type="ECO:0000256" key="3">
    <source>
        <dbReference type="ARBA" id="ARBA00022741"/>
    </source>
</evidence>
<evidence type="ECO:0000313" key="6">
    <source>
        <dbReference type="EMBL" id="BCL62909.1"/>
    </source>
</evidence>
<dbReference type="GO" id="GO:0005524">
    <property type="term" value="F:ATP binding"/>
    <property type="evidence" value="ECO:0007669"/>
    <property type="project" value="UniProtKB-KW"/>
</dbReference>
<protein>
    <submittedName>
        <fullName evidence="6">ABC transporter ATP-binding protein</fullName>
    </submittedName>
</protein>
<evidence type="ECO:0000256" key="2">
    <source>
        <dbReference type="ARBA" id="ARBA00022448"/>
    </source>
</evidence>
<evidence type="ECO:0000256" key="1">
    <source>
        <dbReference type="ARBA" id="ARBA00005417"/>
    </source>
</evidence>
<accession>A0A8D5FR76</accession>
<keyword evidence="4 6" id="KW-0067">ATP-binding</keyword>